<keyword evidence="3" id="KW-1185">Reference proteome</keyword>
<reference evidence="2" key="1">
    <citation type="submission" date="2018-12" db="EMBL/GenBank/DDBJ databases">
        <authorList>
            <person name="Syme R.A."/>
            <person name="Farfan-Caceres L."/>
            <person name="Lichtenzveig J."/>
        </authorList>
    </citation>
    <scope>NUCLEOTIDE SEQUENCE</scope>
    <source>
        <strain evidence="2">Al4</strain>
    </source>
</reference>
<sequence>MAIHAAKPQLLPTQQSSKSSKLKDDYRKLLKSAELKASDDSAGYLDHSDLDDYNLEGGESISSLHCAKESLVWNLVPSETSQWTWHVTSATLSK</sequence>
<accession>A0A8H7IXD1</accession>
<organism evidence="2 3">
    <name type="scientific">Ascochyta lentis</name>
    <dbReference type="NCBI Taxonomy" id="205686"/>
    <lineage>
        <taxon>Eukaryota</taxon>
        <taxon>Fungi</taxon>
        <taxon>Dikarya</taxon>
        <taxon>Ascomycota</taxon>
        <taxon>Pezizomycotina</taxon>
        <taxon>Dothideomycetes</taxon>
        <taxon>Pleosporomycetidae</taxon>
        <taxon>Pleosporales</taxon>
        <taxon>Pleosporineae</taxon>
        <taxon>Didymellaceae</taxon>
        <taxon>Ascochyta</taxon>
    </lineage>
</organism>
<evidence type="ECO:0000256" key="1">
    <source>
        <dbReference type="SAM" id="MobiDB-lite"/>
    </source>
</evidence>
<name>A0A8H7IXD1_9PLEO</name>
<reference evidence="2" key="2">
    <citation type="submission" date="2020-09" db="EMBL/GenBank/DDBJ databases">
        <title>Reference genome assembly for Australian Ascochyta lentis isolate Al4.</title>
        <authorList>
            <person name="Lee R.C."/>
            <person name="Farfan-Caceres L.M."/>
            <person name="Debler J.W."/>
            <person name="Williams A.H."/>
            <person name="Henares B.M."/>
        </authorList>
    </citation>
    <scope>NUCLEOTIDE SEQUENCE</scope>
    <source>
        <strain evidence="2">Al4</strain>
    </source>
</reference>
<evidence type="ECO:0000313" key="2">
    <source>
        <dbReference type="EMBL" id="KAF9694039.1"/>
    </source>
</evidence>
<gene>
    <name evidence="2" type="ORF">EKO04_008080</name>
</gene>
<dbReference type="AlphaFoldDB" id="A0A8H7IXD1"/>
<protein>
    <submittedName>
        <fullName evidence="2">Uncharacterized protein</fullName>
    </submittedName>
</protein>
<feature type="compositionally biased region" description="Low complexity" evidence="1">
    <location>
        <begin position="9"/>
        <end position="19"/>
    </location>
</feature>
<dbReference type="Proteomes" id="UP000651452">
    <property type="component" value="Unassembled WGS sequence"/>
</dbReference>
<proteinExistence type="predicted"/>
<dbReference type="EMBL" id="RZGK01000014">
    <property type="protein sequence ID" value="KAF9694039.1"/>
    <property type="molecule type" value="Genomic_DNA"/>
</dbReference>
<feature type="region of interest" description="Disordered" evidence="1">
    <location>
        <begin position="1"/>
        <end position="23"/>
    </location>
</feature>
<comment type="caution">
    <text evidence="2">The sequence shown here is derived from an EMBL/GenBank/DDBJ whole genome shotgun (WGS) entry which is preliminary data.</text>
</comment>
<evidence type="ECO:0000313" key="3">
    <source>
        <dbReference type="Proteomes" id="UP000651452"/>
    </source>
</evidence>